<reference evidence="1" key="2">
    <citation type="journal article" date="2015" name="Fish Shellfish Immunol.">
        <title>Early steps in the European eel (Anguilla anguilla)-Vibrio vulnificus interaction in the gills: Role of the RtxA13 toxin.</title>
        <authorList>
            <person name="Callol A."/>
            <person name="Pajuelo D."/>
            <person name="Ebbesson L."/>
            <person name="Teles M."/>
            <person name="MacKenzie S."/>
            <person name="Amaro C."/>
        </authorList>
    </citation>
    <scope>NUCLEOTIDE SEQUENCE</scope>
</reference>
<accession>A0A0E9S1Z2</accession>
<protein>
    <submittedName>
        <fullName evidence="1">Uncharacterized protein</fullName>
    </submittedName>
</protein>
<evidence type="ECO:0000313" key="1">
    <source>
        <dbReference type="EMBL" id="JAH35434.1"/>
    </source>
</evidence>
<reference evidence="1" key="1">
    <citation type="submission" date="2014-11" db="EMBL/GenBank/DDBJ databases">
        <authorList>
            <person name="Amaro Gonzalez C."/>
        </authorList>
    </citation>
    <scope>NUCLEOTIDE SEQUENCE</scope>
</reference>
<sequence length="49" mass="5759">MISMQPRLSFLPLPWNCEVVSQPVNEWNASRAKLIFLPSFLKIVLMHIY</sequence>
<name>A0A0E9S1Z2_ANGAN</name>
<organism evidence="1">
    <name type="scientific">Anguilla anguilla</name>
    <name type="common">European freshwater eel</name>
    <name type="synonym">Muraena anguilla</name>
    <dbReference type="NCBI Taxonomy" id="7936"/>
    <lineage>
        <taxon>Eukaryota</taxon>
        <taxon>Metazoa</taxon>
        <taxon>Chordata</taxon>
        <taxon>Craniata</taxon>
        <taxon>Vertebrata</taxon>
        <taxon>Euteleostomi</taxon>
        <taxon>Actinopterygii</taxon>
        <taxon>Neopterygii</taxon>
        <taxon>Teleostei</taxon>
        <taxon>Anguilliformes</taxon>
        <taxon>Anguillidae</taxon>
        <taxon>Anguilla</taxon>
    </lineage>
</organism>
<dbReference type="AlphaFoldDB" id="A0A0E9S1Z2"/>
<dbReference type="EMBL" id="GBXM01073143">
    <property type="protein sequence ID" value="JAH35434.1"/>
    <property type="molecule type" value="Transcribed_RNA"/>
</dbReference>
<proteinExistence type="predicted"/>